<evidence type="ECO:0000313" key="6">
    <source>
        <dbReference type="Proteomes" id="UP000015101"/>
    </source>
</evidence>
<proteinExistence type="inferred from homology"/>
<dbReference type="FunCoup" id="T1FML7">
    <property type="interactions" value="1675"/>
</dbReference>
<evidence type="ECO:0000256" key="2">
    <source>
        <dbReference type="ARBA" id="ARBA00033214"/>
    </source>
</evidence>
<gene>
    <name evidence="5" type="primary">20210066</name>
    <name evidence="4" type="ORF">HELRODRAFT_185280</name>
</gene>
<evidence type="ECO:0000313" key="4">
    <source>
        <dbReference type="EMBL" id="ESO10814.1"/>
    </source>
</evidence>
<sequence length="401" mass="46335">MAQISLNTYLQKFESAFENRDGDNVAVLLSFRDPHISNVRLQLEKPETECEKWFGPPLDEIVAGHLKCCWAAANHDFIEAYNCQYIVMQAFSKLFQSQKEENWALPILYTLSLDLRVFAANADVQLMKKNKGKPGETLEKAAEVLMGCFRICASDNRAQLEDSKKWGMMSLINQLFKIYFKINKLHLCKPLVRAIDSSPLKDRFSVAQMVAYRYHVGRKAIFDSDYKTAEDYLTYAFQKCHKRSKKNKKLILIYLLPVKMLLGHMPKMSLLQKYNLMQFAVLSKAVIQGNLKLLTESLKSNEGYFIRSGIYLILEKLKIITYRNLIKKVALLMKVHQLPISAFTAAFKWMGEDEMDDEEMQCIIANLIYEDRIKGYLSYQHKKLVVSKQNAFPSMPAKIKT</sequence>
<dbReference type="GO" id="GO:0006368">
    <property type="term" value="P:transcription elongation by RNA polymerase II"/>
    <property type="evidence" value="ECO:0000318"/>
    <property type="project" value="GO_Central"/>
</dbReference>
<organism evidence="5 6">
    <name type="scientific">Helobdella robusta</name>
    <name type="common">Californian leech</name>
    <dbReference type="NCBI Taxonomy" id="6412"/>
    <lineage>
        <taxon>Eukaryota</taxon>
        <taxon>Metazoa</taxon>
        <taxon>Spiralia</taxon>
        <taxon>Lophotrochozoa</taxon>
        <taxon>Annelida</taxon>
        <taxon>Clitellata</taxon>
        <taxon>Hirudinea</taxon>
        <taxon>Rhynchobdellida</taxon>
        <taxon>Glossiphoniidae</taxon>
        <taxon>Helobdella</taxon>
    </lineage>
</organism>
<dbReference type="EMBL" id="KB095858">
    <property type="protein sequence ID" value="ESO10814.1"/>
    <property type="molecule type" value="Genomic_DNA"/>
</dbReference>
<dbReference type="GO" id="GO:0003723">
    <property type="term" value="F:RNA binding"/>
    <property type="evidence" value="ECO:0000318"/>
    <property type="project" value="GO_Central"/>
</dbReference>
<dbReference type="EnsemblMetazoa" id="HelroT185280">
    <property type="protein sequence ID" value="HelroP185280"/>
    <property type="gene ID" value="HelroG185280"/>
</dbReference>
<dbReference type="EMBL" id="AMQM01002754">
    <property type="status" value="NOT_ANNOTATED_CDS"/>
    <property type="molecule type" value="Genomic_DNA"/>
</dbReference>
<dbReference type="Pfam" id="PF01399">
    <property type="entry name" value="PCI"/>
    <property type="match status" value="1"/>
</dbReference>
<dbReference type="Proteomes" id="UP000015101">
    <property type="component" value="Unassembled WGS sequence"/>
</dbReference>
<reference evidence="4 6" key="2">
    <citation type="journal article" date="2013" name="Nature">
        <title>Insights into bilaterian evolution from three spiralian genomes.</title>
        <authorList>
            <person name="Simakov O."/>
            <person name="Marletaz F."/>
            <person name="Cho S.J."/>
            <person name="Edsinger-Gonzales E."/>
            <person name="Havlak P."/>
            <person name="Hellsten U."/>
            <person name="Kuo D.H."/>
            <person name="Larsson T."/>
            <person name="Lv J."/>
            <person name="Arendt D."/>
            <person name="Savage R."/>
            <person name="Osoegawa K."/>
            <person name="de Jong P."/>
            <person name="Grimwood J."/>
            <person name="Chapman J.A."/>
            <person name="Shapiro H."/>
            <person name="Aerts A."/>
            <person name="Otillar R.P."/>
            <person name="Terry A.Y."/>
            <person name="Boore J.L."/>
            <person name="Grigoriev I.V."/>
            <person name="Lindberg D.R."/>
            <person name="Seaver E.C."/>
            <person name="Weisblat D.A."/>
            <person name="Putnam N.H."/>
            <person name="Rokhsar D.S."/>
        </authorList>
    </citation>
    <scope>NUCLEOTIDE SEQUENCE</scope>
</reference>
<dbReference type="InterPro" id="IPR000717">
    <property type="entry name" value="PCI_dom"/>
</dbReference>
<dbReference type="GO" id="GO:0003690">
    <property type="term" value="F:double-stranded DNA binding"/>
    <property type="evidence" value="ECO:0000318"/>
    <property type="project" value="GO_Central"/>
</dbReference>
<protein>
    <recommendedName>
        <fullName evidence="2">CSN12-like protein</fullName>
    </recommendedName>
</protein>
<feature type="domain" description="PCI" evidence="3">
    <location>
        <begin position="210"/>
        <end position="391"/>
    </location>
</feature>
<dbReference type="FunFam" id="1.10.10.10:FF:000146">
    <property type="entry name" value="PCI domain-containing protein 2 homolog"/>
    <property type="match status" value="1"/>
</dbReference>
<dbReference type="OMA" id="INRMFTL"/>
<dbReference type="GO" id="GO:0016973">
    <property type="term" value="P:poly(A)+ mRNA export from nucleus"/>
    <property type="evidence" value="ECO:0000318"/>
    <property type="project" value="GO_Central"/>
</dbReference>
<reference evidence="5" key="3">
    <citation type="submission" date="2015-06" db="UniProtKB">
        <authorList>
            <consortium name="EnsemblMetazoa"/>
        </authorList>
    </citation>
    <scope>IDENTIFICATION</scope>
</reference>
<dbReference type="PROSITE" id="PS50250">
    <property type="entry name" value="PCI"/>
    <property type="match status" value="1"/>
</dbReference>
<evidence type="ECO:0000256" key="1">
    <source>
        <dbReference type="ARBA" id="ARBA00025771"/>
    </source>
</evidence>
<dbReference type="PANTHER" id="PTHR12732">
    <property type="entry name" value="UNCHARACTERIZED PROTEASOME COMPONENT REGION PCI-CONTAINING"/>
    <property type="match status" value="1"/>
</dbReference>
<dbReference type="Gene3D" id="1.10.10.10">
    <property type="entry name" value="Winged helix-like DNA-binding domain superfamily/Winged helix DNA-binding domain"/>
    <property type="match status" value="1"/>
</dbReference>
<dbReference type="AlphaFoldDB" id="T1FML7"/>
<dbReference type="GO" id="GO:0000973">
    <property type="term" value="P:post-transcriptional tethering of RNA polymerase II gene DNA at nuclear periphery"/>
    <property type="evidence" value="ECO:0000318"/>
    <property type="project" value="GO_Central"/>
</dbReference>
<reference evidence="6" key="1">
    <citation type="submission" date="2012-12" db="EMBL/GenBank/DDBJ databases">
        <authorList>
            <person name="Hellsten U."/>
            <person name="Grimwood J."/>
            <person name="Chapman J.A."/>
            <person name="Shapiro H."/>
            <person name="Aerts A."/>
            <person name="Otillar R.P."/>
            <person name="Terry A.Y."/>
            <person name="Boore J.L."/>
            <person name="Simakov O."/>
            <person name="Marletaz F."/>
            <person name="Cho S.-J."/>
            <person name="Edsinger-Gonzales E."/>
            <person name="Havlak P."/>
            <person name="Kuo D.-H."/>
            <person name="Larsson T."/>
            <person name="Lv J."/>
            <person name="Arendt D."/>
            <person name="Savage R."/>
            <person name="Osoegawa K."/>
            <person name="de Jong P."/>
            <person name="Lindberg D.R."/>
            <person name="Seaver E.C."/>
            <person name="Weisblat D.A."/>
            <person name="Putnam N.H."/>
            <person name="Grigoriev I.V."/>
            <person name="Rokhsar D.S."/>
        </authorList>
    </citation>
    <scope>NUCLEOTIDE SEQUENCE</scope>
</reference>
<dbReference type="eggNOG" id="KOG2688">
    <property type="taxonomic scope" value="Eukaryota"/>
</dbReference>
<accession>T1FML7</accession>
<dbReference type="GeneID" id="20210066"/>
<dbReference type="SMART" id="SM00753">
    <property type="entry name" value="PAM"/>
    <property type="match status" value="1"/>
</dbReference>
<dbReference type="HOGENOM" id="CLU_031567_2_0_1"/>
<keyword evidence="6" id="KW-1185">Reference proteome</keyword>
<dbReference type="InterPro" id="IPR045114">
    <property type="entry name" value="Csn12-like"/>
</dbReference>
<dbReference type="OrthoDB" id="10252687at2759"/>
<evidence type="ECO:0000313" key="5">
    <source>
        <dbReference type="EnsemblMetazoa" id="HelroP185280"/>
    </source>
</evidence>
<dbReference type="KEGG" id="hro:HELRODRAFT_185280"/>
<dbReference type="STRING" id="6412.T1FML7"/>
<dbReference type="PANTHER" id="PTHR12732:SF0">
    <property type="entry name" value="PCI DOMAIN-CONTAINING PROTEIN 2"/>
    <property type="match status" value="1"/>
</dbReference>
<comment type="similarity">
    <text evidence="1">Belongs to the CSN12 family.</text>
</comment>
<dbReference type="InterPro" id="IPR036388">
    <property type="entry name" value="WH-like_DNA-bd_sf"/>
</dbReference>
<name>T1FML7_HELRO</name>
<dbReference type="GO" id="GO:0070390">
    <property type="term" value="C:transcription export complex 2"/>
    <property type="evidence" value="ECO:0000318"/>
    <property type="project" value="GO_Central"/>
</dbReference>
<dbReference type="InParanoid" id="T1FML7"/>
<evidence type="ECO:0000259" key="3">
    <source>
        <dbReference type="PROSITE" id="PS50250"/>
    </source>
</evidence>
<dbReference type="RefSeq" id="XP_009011083.1">
    <property type="nucleotide sequence ID" value="XM_009012835.1"/>
</dbReference>
<dbReference type="CTD" id="20210066"/>